<dbReference type="EMBL" id="SRLO01011792">
    <property type="protein sequence ID" value="TNN25734.1"/>
    <property type="molecule type" value="Genomic_DNA"/>
</dbReference>
<name>A0A4Z2EB15_9TELE</name>
<gene>
    <name evidence="1" type="ORF">EYF80_064134</name>
</gene>
<dbReference type="Proteomes" id="UP000314294">
    <property type="component" value="Unassembled WGS sequence"/>
</dbReference>
<protein>
    <submittedName>
        <fullName evidence="1">Uncharacterized protein</fullName>
    </submittedName>
</protein>
<accession>A0A4Z2EB15</accession>
<keyword evidence="2" id="KW-1185">Reference proteome</keyword>
<comment type="caution">
    <text evidence="1">The sequence shown here is derived from an EMBL/GenBank/DDBJ whole genome shotgun (WGS) entry which is preliminary data.</text>
</comment>
<evidence type="ECO:0000313" key="1">
    <source>
        <dbReference type="EMBL" id="TNN25734.1"/>
    </source>
</evidence>
<dbReference type="AlphaFoldDB" id="A0A4Z2EB15"/>
<sequence>MRSTQTGYAVLFPASLTERARTDRLSADLTGRRPERGYRLRYPRDTLEAPGEPRISTRHGGFVTRGQCDEMPGEPPAGPGRVVLVKRIIMKEGAAVGDAILLMCY</sequence>
<evidence type="ECO:0000313" key="2">
    <source>
        <dbReference type="Proteomes" id="UP000314294"/>
    </source>
</evidence>
<organism evidence="1 2">
    <name type="scientific">Liparis tanakae</name>
    <name type="common">Tanaka's snailfish</name>
    <dbReference type="NCBI Taxonomy" id="230148"/>
    <lineage>
        <taxon>Eukaryota</taxon>
        <taxon>Metazoa</taxon>
        <taxon>Chordata</taxon>
        <taxon>Craniata</taxon>
        <taxon>Vertebrata</taxon>
        <taxon>Euteleostomi</taxon>
        <taxon>Actinopterygii</taxon>
        <taxon>Neopterygii</taxon>
        <taxon>Teleostei</taxon>
        <taxon>Neoteleostei</taxon>
        <taxon>Acanthomorphata</taxon>
        <taxon>Eupercaria</taxon>
        <taxon>Perciformes</taxon>
        <taxon>Cottioidei</taxon>
        <taxon>Cottales</taxon>
        <taxon>Liparidae</taxon>
        <taxon>Liparis</taxon>
    </lineage>
</organism>
<proteinExistence type="predicted"/>
<reference evidence="1 2" key="1">
    <citation type="submission" date="2019-03" db="EMBL/GenBank/DDBJ databases">
        <title>First draft genome of Liparis tanakae, snailfish: a comprehensive survey of snailfish specific genes.</title>
        <authorList>
            <person name="Kim W."/>
            <person name="Song I."/>
            <person name="Jeong J.-H."/>
            <person name="Kim D."/>
            <person name="Kim S."/>
            <person name="Ryu S."/>
            <person name="Song J.Y."/>
            <person name="Lee S.K."/>
        </authorList>
    </citation>
    <scope>NUCLEOTIDE SEQUENCE [LARGE SCALE GENOMIC DNA]</scope>
    <source>
        <tissue evidence="1">Muscle</tissue>
    </source>
</reference>